<protein>
    <submittedName>
        <fullName evidence="1">Uncharacterized protein</fullName>
    </submittedName>
</protein>
<reference evidence="1 2" key="1">
    <citation type="journal article" date="2018" name="Sci. Rep.">
        <title>Comparative genomics provides insights into the lifestyle and reveals functional heterogeneity of dark septate endophytic fungi.</title>
        <authorList>
            <person name="Knapp D.G."/>
            <person name="Nemeth J.B."/>
            <person name="Barry K."/>
            <person name="Hainaut M."/>
            <person name="Henrissat B."/>
            <person name="Johnson J."/>
            <person name="Kuo A."/>
            <person name="Lim J.H.P."/>
            <person name="Lipzen A."/>
            <person name="Nolan M."/>
            <person name="Ohm R.A."/>
            <person name="Tamas L."/>
            <person name="Grigoriev I.V."/>
            <person name="Spatafora J.W."/>
            <person name="Nagy L.G."/>
            <person name="Kovacs G.M."/>
        </authorList>
    </citation>
    <scope>NUCLEOTIDE SEQUENCE [LARGE SCALE GENOMIC DNA]</scope>
    <source>
        <strain evidence="1 2">DSE2036</strain>
    </source>
</reference>
<dbReference type="EMBL" id="KZ805736">
    <property type="protein sequence ID" value="PVH92024.1"/>
    <property type="molecule type" value="Genomic_DNA"/>
</dbReference>
<dbReference type="AlphaFoldDB" id="A0A2V1D476"/>
<gene>
    <name evidence="1" type="ORF">DM02DRAFT_677756</name>
</gene>
<evidence type="ECO:0000313" key="2">
    <source>
        <dbReference type="Proteomes" id="UP000244855"/>
    </source>
</evidence>
<accession>A0A2V1D476</accession>
<sequence>MSQEWMIGNLDQRSHLQNDEGASLLEIVLNGLPGQLIQQIHVPEFASSRHRCTQASIAAAFLRNRNSALVNLPQEILDSIVGECATDPSDLVSLSLSCCALFHTIAPFLCNTFAKSGTWAGDRLICISEYAGSCPATVGQEELKEWADVAFYIDWETSDPASPFYEVLRQRYTPVQAFALPLQTKEFIKQEWSDLVTGIRETKWFPRNHYNTWTRYHEKLKLGQGWNEKENWNLKEQSALLEKEARKKGFAAELDVLPEPYRFPIVQRVGAEPLGRIIRMMVPHQPSTLYLRNLSRKEFVKCTRKDHKSWNWLGGALCSQILWTDHTDESHTWAMKGPWAGDRFDVRGTVGWVQKAESWKDVTADVGYPANI</sequence>
<dbReference type="OrthoDB" id="2588098at2759"/>
<keyword evidence="2" id="KW-1185">Reference proteome</keyword>
<dbReference type="Proteomes" id="UP000244855">
    <property type="component" value="Unassembled WGS sequence"/>
</dbReference>
<evidence type="ECO:0000313" key="1">
    <source>
        <dbReference type="EMBL" id="PVH92024.1"/>
    </source>
</evidence>
<proteinExistence type="predicted"/>
<name>A0A2V1D476_9PLEO</name>
<organism evidence="1 2">
    <name type="scientific">Periconia macrospinosa</name>
    <dbReference type="NCBI Taxonomy" id="97972"/>
    <lineage>
        <taxon>Eukaryota</taxon>
        <taxon>Fungi</taxon>
        <taxon>Dikarya</taxon>
        <taxon>Ascomycota</taxon>
        <taxon>Pezizomycotina</taxon>
        <taxon>Dothideomycetes</taxon>
        <taxon>Pleosporomycetidae</taxon>
        <taxon>Pleosporales</taxon>
        <taxon>Massarineae</taxon>
        <taxon>Periconiaceae</taxon>
        <taxon>Periconia</taxon>
    </lineage>
</organism>